<keyword evidence="3" id="KW-0963">Cytoplasm</keyword>
<evidence type="ECO:0000259" key="7">
    <source>
        <dbReference type="Pfam" id="PF04130"/>
    </source>
</evidence>
<dbReference type="InterPro" id="IPR041470">
    <property type="entry name" value="GCP_N"/>
</dbReference>
<reference evidence="9" key="1">
    <citation type="submission" date="2025-05" db="UniProtKB">
        <authorList>
            <consortium name="Ensembl"/>
        </authorList>
    </citation>
    <scope>IDENTIFICATION</scope>
</reference>
<feature type="compositionally biased region" description="Polar residues" evidence="6">
    <location>
        <begin position="578"/>
        <end position="589"/>
    </location>
</feature>
<dbReference type="GO" id="GO:0007020">
    <property type="term" value="P:microtubule nucleation"/>
    <property type="evidence" value="ECO:0007669"/>
    <property type="project" value="InterPro"/>
</dbReference>
<dbReference type="GO" id="GO:0005813">
    <property type="term" value="C:centrosome"/>
    <property type="evidence" value="ECO:0007669"/>
    <property type="project" value="UniProtKB-SubCell"/>
</dbReference>
<dbReference type="Ensembl" id="ENSPTET00000001706.1">
    <property type="protein sequence ID" value="ENSPTEP00000001170.1"/>
    <property type="gene ID" value="ENSPTEG00000001282.1"/>
</dbReference>
<evidence type="ECO:0000256" key="6">
    <source>
        <dbReference type="SAM" id="MobiDB-lite"/>
    </source>
</evidence>
<evidence type="ECO:0000256" key="1">
    <source>
        <dbReference type="ARBA" id="ARBA00004300"/>
    </source>
</evidence>
<evidence type="ECO:0008006" key="11">
    <source>
        <dbReference type="Google" id="ProtNLM"/>
    </source>
</evidence>
<feature type="compositionally biased region" description="Acidic residues" evidence="6">
    <location>
        <begin position="548"/>
        <end position="560"/>
    </location>
</feature>
<comment type="subcellular location">
    <subcellularLocation>
        <location evidence="1">Cytoplasm</location>
        <location evidence="1">Cytoskeleton</location>
        <location evidence="1">Microtubule organizing center</location>
        <location evidence="1">Centrosome</location>
    </subcellularLocation>
</comment>
<dbReference type="InterPro" id="IPR040457">
    <property type="entry name" value="GCP_C"/>
</dbReference>
<evidence type="ECO:0000256" key="4">
    <source>
        <dbReference type="ARBA" id="ARBA00022701"/>
    </source>
</evidence>
<dbReference type="GO" id="GO:0043015">
    <property type="term" value="F:gamma-tubulin binding"/>
    <property type="evidence" value="ECO:0007669"/>
    <property type="project" value="InterPro"/>
</dbReference>
<feature type="domain" description="Gamma tubulin complex component protein N-terminal" evidence="8">
    <location>
        <begin position="2"/>
        <end position="265"/>
    </location>
</feature>
<dbReference type="GO" id="GO:0005874">
    <property type="term" value="C:microtubule"/>
    <property type="evidence" value="ECO:0007669"/>
    <property type="project" value="UniProtKB-KW"/>
</dbReference>
<evidence type="ECO:0000256" key="2">
    <source>
        <dbReference type="ARBA" id="ARBA00010337"/>
    </source>
</evidence>
<dbReference type="GO" id="GO:0051011">
    <property type="term" value="F:microtubule minus-end binding"/>
    <property type="evidence" value="ECO:0007669"/>
    <property type="project" value="TreeGrafter"/>
</dbReference>
<keyword evidence="10" id="KW-1185">Reference proteome</keyword>
<dbReference type="Pfam" id="PF04130">
    <property type="entry name" value="GCP_C_terminal"/>
    <property type="match status" value="1"/>
</dbReference>
<dbReference type="PANTHER" id="PTHR19302:SF14">
    <property type="entry name" value="GAMMA-TUBULIN COMPLEX COMPONENT 3"/>
    <property type="match status" value="1"/>
</dbReference>
<dbReference type="Gene3D" id="1.20.120.1900">
    <property type="entry name" value="Gamma-tubulin complex, C-terminal domain"/>
    <property type="match status" value="1"/>
</dbReference>
<evidence type="ECO:0000256" key="5">
    <source>
        <dbReference type="ARBA" id="ARBA00023212"/>
    </source>
</evidence>
<dbReference type="AlphaFoldDB" id="A0A8C9GAA9"/>
<dbReference type="GO" id="GO:0031122">
    <property type="term" value="P:cytoplasmic microtubule organization"/>
    <property type="evidence" value="ECO:0007669"/>
    <property type="project" value="TreeGrafter"/>
</dbReference>
<comment type="similarity">
    <text evidence="2">Belongs to the TUBGCP family.</text>
</comment>
<dbReference type="GO" id="GO:0051321">
    <property type="term" value="P:meiotic cell cycle"/>
    <property type="evidence" value="ECO:0007669"/>
    <property type="project" value="TreeGrafter"/>
</dbReference>
<name>A0A8C9GAA9_9PRIM</name>
<evidence type="ECO:0000256" key="3">
    <source>
        <dbReference type="ARBA" id="ARBA00022490"/>
    </source>
</evidence>
<dbReference type="Ensembl" id="ENSPTET00000001758.1">
    <property type="protein sequence ID" value="ENSPTEP00000001208.1"/>
    <property type="gene ID" value="ENSPTEG00000001316.1"/>
</dbReference>
<keyword evidence="5" id="KW-0206">Cytoskeleton</keyword>
<dbReference type="PANTHER" id="PTHR19302">
    <property type="entry name" value="GAMMA TUBULIN COMPLEX PROTEIN"/>
    <property type="match status" value="1"/>
</dbReference>
<dbReference type="GO" id="GO:0000922">
    <property type="term" value="C:spindle pole"/>
    <property type="evidence" value="ECO:0007669"/>
    <property type="project" value="InterPro"/>
</dbReference>
<dbReference type="GO" id="GO:0051225">
    <property type="term" value="P:spindle assembly"/>
    <property type="evidence" value="ECO:0007669"/>
    <property type="project" value="TreeGrafter"/>
</dbReference>
<keyword evidence="4" id="KW-0493">Microtubule</keyword>
<evidence type="ECO:0000313" key="10">
    <source>
        <dbReference type="Proteomes" id="UP000694416"/>
    </source>
</evidence>
<dbReference type="Pfam" id="PF17681">
    <property type="entry name" value="GCP_N_terminal"/>
    <property type="match status" value="1"/>
</dbReference>
<feature type="domain" description="Gamma tubulin complex component C-terminal" evidence="7">
    <location>
        <begin position="268"/>
        <end position="479"/>
    </location>
</feature>
<dbReference type="GO" id="GO:0000278">
    <property type="term" value="P:mitotic cell cycle"/>
    <property type="evidence" value="ECO:0007669"/>
    <property type="project" value="TreeGrafter"/>
</dbReference>
<dbReference type="GO" id="GO:0000930">
    <property type="term" value="C:gamma-tubulin complex"/>
    <property type="evidence" value="ECO:0007669"/>
    <property type="project" value="TreeGrafter"/>
</dbReference>
<sequence>MYILLQESYKILRILVNILEESFRSTGCKLLSFLYLKSKTYDYEEQKVYKKILQRCVKPINNILKHWINSGELKDKYNETFISIDNNVQGEQTWMYRFILNSSNIPLFISFSTAKKILLTGKSMYLLNYFVKNNNIEDNSSNTNSLLFNYQTGRHNDKTAINRDNFYTTPKYNNTIASGITGGITNGISGGTLNQGNNNNIKNGQPFDMFNNTKEDYFSNPSDSEFIIDIFTINDINLYIENVDNYINKISKKKNKKLITLLIQKYGLYDHFRAFRHFLFLVDGNLFESIYENMKTDLYMNAEELKRHYLNNKLEHCLKSSAIFTSNPSIIKKLIIDQFNIHRGDIGWDILVLDFVIEKPLDIIFTKTVKNIYKSINVVLIKLKKIVCELSNIWYLFTHLFKIINLIYYNPVFTFCNIIRNEMYHFVYNVLSYFYYDVIDMSWYAFKKKILLCNDLDQLIKEHYQYIKQIQFDLFLCSYNELTRSKNEKKYPTNIYGTYNNNNNNNNYNTYNESNENLDCSTNNDIYQLINEQLINKFQEAEYESFDSSDYSDEYSDDLSFETNKNESNKKNNNTTSVNGKENYNSNRSNTKYVNNDIHTCFNKILNIITKFINITSALISSICENYSNIKKLTEENKNKNENNVDDVNNYINYNIIGEKTIKDIKMLLKYYRNYIYKFICLLLSENKFTHINSKHVMRDNLYSLRLLAARIDFNLYYVNVSKAASMKNANLNISKQINMINQ</sequence>
<proteinExistence type="inferred from homology"/>
<dbReference type="InterPro" id="IPR007259">
    <property type="entry name" value="GCP"/>
</dbReference>
<organism evidence="9 10">
    <name type="scientific">Piliocolobus tephrosceles</name>
    <name type="common">Ugandan red Colobus</name>
    <dbReference type="NCBI Taxonomy" id="591936"/>
    <lineage>
        <taxon>Eukaryota</taxon>
        <taxon>Metazoa</taxon>
        <taxon>Chordata</taxon>
        <taxon>Craniata</taxon>
        <taxon>Vertebrata</taxon>
        <taxon>Euteleostomi</taxon>
        <taxon>Mammalia</taxon>
        <taxon>Eutheria</taxon>
        <taxon>Euarchontoglires</taxon>
        <taxon>Primates</taxon>
        <taxon>Haplorrhini</taxon>
        <taxon>Catarrhini</taxon>
        <taxon>Cercopithecidae</taxon>
        <taxon>Colobinae</taxon>
        <taxon>Piliocolobus</taxon>
    </lineage>
</organism>
<accession>A0A8C9GAA9</accession>
<feature type="region of interest" description="Disordered" evidence="6">
    <location>
        <begin position="548"/>
        <end position="589"/>
    </location>
</feature>
<evidence type="ECO:0000259" key="8">
    <source>
        <dbReference type="Pfam" id="PF17681"/>
    </source>
</evidence>
<evidence type="ECO:0000313" key="9">
    <source>
        <dbReference type="Ensembl" id="ENSPTEP00000001170.1"/>
    </source>
</evidence>
<dbReference type="InterPro" id="IPR042241">
    <property type="entry name" value="GCP_C_sf"/>
</dbReference>
<protein>
    <recommendedName>
        <fullName evidence="11">Gamma-tubulin complex component</fullName>
    </recommendedName>
</protein>
<dbReference type="Proteomes" id="UP000694416">
    <property type="component" value="Unplaced"/>
</dbReference>